<dbReference type="InterPro" id="IPR010982">
    <property type="entry name" value="Lambda_DNA-bd_dom_sf"/>
</dbReference>
<protein>
    <submittedName>
        <fullName evidence="2">Helix-turn-helix transcriptional regulator</fullName>
    </submittedName>
</protein>
<organism evidence="2 3">
    <name type="scientific">Streptomyces kaniharaensis</name>
    <dbReference type="NCBI Taxonomy" id="212423"/>
    <lineage>
        <taxon>Bacteria</taxon>
        <taxon>Bacillati</taxon>
        <taxon>Actinomycetota</taxon>
        <taxon>Actinomycetes</taxon>
        <taxon>Kitasatosporales</taxon>
        <taxon>Streptomycetaceae</taxon>
        <taxon>Streptomyces</taxon>
    </lineage>
</organism>
<dbReference type="InterPro" id="IPR043917">
    <property type="entry name" value="DUF5753"/>
</dbReference>
<evidence type="ECO:0000259" key="1">
    <source>
        <dbReference type="PROSITE" id="PS50943"/>
    </source>
</evidence>
<gene>
    <name evidence="2" type="ORF">F7Q99_32360</name>
</gene>
<feature type="domain" description="HTH cro/C1-type" evidence="1">
    <location>
        <begin position="21"/>
        <end position="74"/>
    </location>
</feature>
<name>A0A6N7KYJ9_9ACTN</name>
<dbReference type="AlphaFoldDB" id="A0A6N7KYJ9"/>
<evidence type="ECO:0000313" key="3">
    <source>
        <dbReference type="Proteomes" id="UP000450000"/>
    </source>
</evidence>
<proteinExistence type="predicted"/>
<dbReference type="CDD" id="cd00093">
    <property type="entry name" value="HTH_XRE"/>
    <property type="match status" value="1"/>
</dbReference>
<dbReference type="SMART" id="SM00530">
    <property type="entry name" value="HTH_XRE"/>
    <property type="match status" value="1"/>
</dbReference>
<dbReference type="Pfam" id="PF19054">
    <property type="entry name" value="DUF5753"/>
    <property type="match status" value="1"/>
</dbReference>
<accession>A0A6N7KYJ9</accession>
<dbReference type="Pfam" id="PF13560">
    <property type="entry name" value="HTH_31"/>
    <property type="match status" value="1"/>
</dbReference>
<sequence length="279" mass="31664">MMNRKELDPDASRTAEFGVCLRAARMDHGWTQEGLAERIGYSGVHVSAVETDRKPPTLLLARRIDLAFGTPGRFERMWRRSRRGVLFEGFEEYLRSEAEAVALRLFEINIIPGLLQIPAYVCAYQGALVRRGASTRQQADERTAVLLRRQKCLAEKDPAPLLHAVMDEGCLRRSIGDREVMIEQLLHLEALAAQPRVILQVSPFSLGENRPFAHPMTLLTMPNRAMVGYSETQKRGFLEREPDTLAEWANEYDQLQVEALPRAASVEFIRDVRRGIEHG</sequence>
<dbReference type="GO" id="GO:0003677">
    <property type="term" value="F:DNA binding"/>
    <property type="evidence" value="ECO:0007669"/>
    <property type="project" value="InterPro"/>
</dbReference>
<dbReference type="EMBL" id="WBOF01000003">
    <property type="protein sequence ID" value="MQS16756.1"/>
    <property type="molecule type" value="Genomic_DNA"/>
</dbReference>
<dbReference type="Proteomes" id="UP000450000">
    <property type="component" value="Unassembled WGS sequence"/>
</dbReference>
<keyword evidence="3" id="KW-1185">Reference proteome</keyword>
<dbReference type="SUPFAM" id="SSF47413">
    <property type="entry name" value="lambda repressor-like DNA-binding domains"/>
    <property type="match status" value="1"/>
</dbReference>
<comment type="caution">
    <text evidence="2">The sequence shown here is derived from an EMBL/GenBank/DDBJ whole genome shotgun (WGS) entry which is preliminary data.</text>
</comment>
<evidence type="ECO:0000313" key="2">
    <source>
        <dbReference type="EMBL" id="MQS16756.1"/>
    </source>
</evidence>
<reference evidence="2 3" key="1">
    <citation type="submission" date="2019-09" db="EMBL/GenBank/DDBJ databases">
        <title>Genome Sequences of Streptomyces kaniharaensis ATCC 21070.</title>
        <authorList>
            <person name="Zhu W."/>
            <person name="De Crecy-Lagard V."/>
            <person name="Richards N.G."/>
        </authorList>
    </citation>
    <scope>NUCLEOTIDE SEQUENCE [LARGE SCALE GENOMIC DNA]</scope>
    <source>
        <strain evidence="2 3">SF-557</strain>
    </source>
</reference>
<dbReference type="Gene3D" id="1.10.260.40">
    <property type="entry name" value="lambda repressor-like DNA-binding domains"/>
    <property type="match status" value="1"/>
</dbReference>
<dbReference type="PROSITE" id="PS50943">
    <property type="entry name" value="HTH_CROC1"/>
    <property type="match status" value="1"/>
</dbReference>
<dbReference type="InterPro" id="IPR001387">
    <property type="entry name" value="Cro/C1-type_HTH"/>
</dbReference>